<comment type="caution">
    <text evidence="10">The sequence shown here is derived from an EMBL/GenBank/DDBJ whole genome shotgun (WGS) entry which is preliminary data.</text>
</comment>
<dbReference type="Gene3D" id="2.20.25.80">
    <property type="entry name" value="WRKY domain"/>
    <property type="match status" value="1"/>
</dbReference>
<dbReference type="Proteomes" id="UP000257109">
    <property type="component" value="Unassembled WGS sequence"/>
</dbReference>
<dbReference type="PROSITE" id="PS51371">
    <property type="entry name" value="CBS"/>
    <property type="match status" value="3"/>
</dbReference>
<dbReference type="PANTHER" id="PTHR31429">
    <property type="entry name" value="WRKY TRANSCRIPTION FACTOR 36-RELATED"/>
    <property type="match status" value="1"/>
</dbReference>
<comment type="subcellular location">
    <subcellularLocation>
        <location evidence="1">Nucleus</location>
    </subcellularLocation>
</comment>
<dbReference type="EMBL" id="QJKJ01010331">
    <property type="protein sequence ID" value="RDX73998.1"/>
    <property type="molecule type" value="Genomic_DNA"/>
</dbReference>
<dbReference type="STRING" id="157652.A0A371F6S7"/>
<dbReference type="SUPFAM" id="SSF54631">
    <property type="entry name" value="CBS-domain pair"/>
    <property type="match status" value="2"/>
</dbReference>
<evidence type="ECO:0000259" key="9">
    <source>
        <dbReference type="PROSITE" id="PS51371"/>
    </source>
</evidence>
<dbReference type="GO" id="GO:0043565">
    <property type="term" value="F:sequence-specific DNA binding"/>
    <property type="evidence" value="ECO:0007669"/>
    <property type="project" value="InterPro"/>
</dbReference>
<dbReference type="CDD" id="cd02205">
    <property type="entry name" value="CBS_pair_SF"/>
    <property type="match status" value="1"/>
</dbReference>
<dbReference type="PANTHER" id="PTHR31429:SF86">
    <property type="entry name" value="WRKY TRANSCRIPTION FACTOR 61-RELATED"/>
    <property type="match status" value="1"/>
</dbReference>
<dbReference type="Pfam" id="PF00571">
    <property type="entry name" value="CBS"/>
    <property type="match status" value="2"/>
</dbReference>
<gene>
    <name evidence="10" type="primary">CBSCBS2</name>
    <name evidence="10" type="ORF">CR513_46306</name>
</gene>
<dbReference type="GO" id="GO:0005634">
    <property type="term" value="C:nucleus"/>
    <property type="evidence" value="ECO:0007669"/>
    <property type="project" value="UniProtKB-SubCell"/>
</dbReference>
<dbReference type="GO" id="GO:0003700">
    <property type="term" value="F:DNA-binding transcription factor activity"/>
    <property type="evidence" value="ECO:0007669"/>
    <property type="project" value="InterPro"/>
</dbReference>
<feature type="compositionally biased region" description="Low complexity" evidence="7">
    <location>
        <begin position="85"/>
        <end position="96"/>
    </location>
</feature>
<evidence type="ECO:0000256" key="1">
    <source>
        <dbReference type="ARBA" id="ARBA00004123"/>
    </source>
</evidence>
<feature type="non-terminal residue" evidence="10">
    <location>
        <position position="1"/>
    </location>
</feature>
<feature type="compositionally biased region" description="Basic and acidic residues" evidence="7">
    <location>
        <begin position="31"/>
        <end position="45"/>
    </location>
</feature>
<keyword evidence="11" id="KW-1185">Reference proteome</keyword>
<keyword evidence="6" id="KW-0129">CBS domain</keyword>
<dbReference type="InterPro" id="IPR003657">
    <property type="entry name" value="WRKY_dom"/>
</dbReference>
<evidence type="ECO:0000256" key="2">
    <source>
        <dbReference type="ARBA" id="ARBA00023015"/>
    </source>
</evidence>
<dbReference type="InterPro" id="IPR036576">
    <property type="entry name" value="WRKY_dom_sf"/>
</dbReference>
<evidence type="ECO:0000256" key="5">
    <source>
        <dbReference type="ARBA" id="ARBA00023242"/>
    </source>
</evidence>
<dbReference type="SMART" id="SM00116">
    <property type="entry name" value="CBS"/>
    <property type="match status" value="4"/>
</dbReference>
<feature type="compositionally biased region" description="Basic and acidic residues" evidence="7">
    <location>
        <begin position="120"/>
        <end position="134"/>
    </location>
</feature>
<dbReference type="PROSITE" id="PS50811">
    <property type="entry name" value="WRKY"/>
    <property type="match status" value="1"/>
</dbReference>
<feature type="domain" description="CBS" evidence="9">
    <location>
        <begin position="782"/>
        <end position="843"/>
    </location>
</feature>
<dbReference type="OrthoDB" id="449052at2759"/>
<dbReference type="Pfam" id="PF03106">
    <property type="entry name" value="WRKY"/>
    <property type="match status" value="1"/>
</dbReference>
<protein>
    <submittedName>
        <fullName evidence="10">SNF1-related protein kinase regulatory subunit gamma-1-like protein</fullName>
    </submittedName>
</protein>
<dbReference type="SUPFAM" id="SSF118290">
    <property type="entry name" value="WRKY DNA-binding domain"/>
    <property type="match status" value="1"/>
</dbReference>
<feature type="region of interest" description="Disordered" evidence="7">
    <location>
        <begin position="80"/>
        <end position="138"/>
    </location>
</feature>
<keyword evidence="5" id="KW-0539">Nucleus</keyword>
<dbReference type="SMART" id="SM00774">
    <property type="entry name" value="WRKY"/>
    <property type="match status" value="1"/>
</dbReference>
<dbReference type="InterPro" id="IPR000644">
    <property type="entry name" value="CBS_dom"/>
</dbReference>
<dbReference type="InterPro" id="IPR046342">
    <property type="entry name" value="CBS_dom_sf"/>
</dbReference>
<sequence length="939" mass="101229">DQNLESAKGEMGEEKEENKMLKFFDILQQDKPQDATKDEGVFSHEENEESELVSLSLGISSIGKEVDKRLALGLNINLDPVDQGEAANNNPSNESSFGEGAKEEEPTEMWPPSKVLKTMKSGDKSEASQHDQVKKARVSIRARCDTQTMNDGCQWRKYGQKMAKGNPCPRAYYRCTVSPSCPVRKQVQRCAEDMSILITTYEGTHNHPLPMSATAMACTTSAAASMLQSPSLSSQQGLVNSAISSIINSSAPNYYNPNSSLNISSTYQVSRPNQFYFPNSSISTLNSHPTITLDLTAHPTNSSNSSLTYMPKYSSSTNLNFSSGFSALQSSMPQTPWSSYSGNYFNTGTLTQNRNQGGNYMLNTGNIQPSMGHLHQPIYTSNNTISQQSLPDPIVAATKAIITSNPKFQSVLATALSTYVGNEAGGGRLRENHVLESAELNLKLCSENNIACASSRYLNMSSAALNSQQGNSSILPLPLSKSASGSCSNRIPNMAQAQELRPSTIISKCDAYFDTIQSRKKLPQSLQETLTDAFAKIPVSSFPAVPNGKVIEILADTPISEAVKILSASNILAAPVKDPNAAISSDWRGRYLGIIDYSAIILWVLEGAELAAAALSAGTATAAGVGAGTIGALGALALGVTGPAAIAGLTAAAAGAAVAGGIAADKMLAKDAPQAADNLGEDFYKVMLEEEPFKSTTVQSILKSYRWAPFVPVARNSAMLTVMLLLSKYRLRNVPVIEPGKPDIVNFITQSAVVQGLEGCKGRDWFDCIAERRLPDLGLPFMSTDEASIGIISIQSNELILEAFKRMRDNQIGGLPVVQGSKKIVGNLSIRDIRYLLLSPELFTNFRKLTVMDFMNKIASASQVTGKVIHPIACKPDAKLQDVIHTLASESIHRIYVVDGQDEVVGVITLRDVISCFVTDPPYSFDDYYGFAVEEMLNQ</sequence>
<name>A0A371F6S7_MUCPR</name>
<reference evidence="10" key="1">
    <citation type="submission" date="2018-05" db="EMBL/GenBank/DDBJ databases">
        <title>Draft genome of Mucuna pruriens seed.</title>
        <authorList>
            <person name="Nnadi N.E."/>
            <person name="Vos R."/>
            <person name="Hasami M.H."/>
            <person name="Devisetty U.K."/>
            <person name="Aguiy J.C."/>
        </authorList>
    </citation>
    <scope>NUCLEOTIDE SEQUENCE [LARGE SCALE GENOMIC DNA]</scope>
    <source>
        <strain evidence="10">JCA_2017</strain>
    </source>
</reference>
<evidence type="ECO:0000256" key="4">
    <source>
        <dbReference type="ARBA" id="ARBA00023163"/>
    </source>
</evidence>
<organism evidence="10 11">
    <name type="scientific">Mucuna pruriens</name>
    <name type="common">Velvet bean</name>
    <name type="synonym">Dolichos pruriens</name>
    <dbReference type="NCBI Taxonomy" id="157652"/>
    <lineage>
        <taxon>Eukaryota</taxon>
        <taxon>Viridiplantae</taxon>
        <taxon>Streptophyta</taxon>
        <taxon>Embryophyta</taxon>
        <taxon>Tracheophyta</taxon>
        <taxon>Spermatophyta</taxon>
        <taxon>Magnoliopsida</taxon>
        <taxon>eudicotyledons</taxon>
        <taxon>Gunneridae</taxon>
        <taxon>Pentapetalae</taxon>
        <taxon>rosids</taxon>
        <taxon>fabids</taxon>
        <taxon>Fabales</taxon>
        <taxon>Fabaceae</taxon>
        <taxon>Papilionoideae</taxon>
        <taxon>50 kb inversion clade</taxon>
        <taxon>NPAAA clade</taxon>
        <taxon>indigoferoid/millettioid clade</taxon>
        <taxon>Phaseoleae</taxon>
        <taxon>Mucuna</taxon>
    </lineage>
</organism>
<feature type="domain" description="WRKY" evidence="8">
    <location>
        <begin position="144"/>
        <end position="210"/>
    </location>
</feature>
<evidence type="ECO:0000256" key="6">
    <source>
        <dbReference type="PROSITE-ProRule" id="PRU00703"/>
    </source>
</evidence>
<feature type="domain" description="CBS" evidence="9">
    <location>
        <begin position="864"/>
        <end position="924"/>
    </location>
</feature>
<feature type="domain" description="CBS" evidence="9">
    <location>
        <begin position="544"/>
        <end position="610"/>
    </location>
</feature>
<evidence type="ECO:0000256" key="3">
    <source>
        <dbReference type="ARBA" id="ARBA00023125"/>
    </source>
</evidence>
<dbReference type="AlphaFoldDB" id="A0A371F6S7"/>
<evidence type="ECO:0000259" key="8">
    <source>
        <dbReference type="PROSITE" id="PS50811"/>
    </source>
</evidence>
<evidence type="ECO:0000256" key="7">
    <source>
        <dbReference type="SAM" id="MobiDB-lite"/>
    </source>
</evidence>
<keyword evidence="2" id="KW-0805">Transcription regulation</keyword>
<dbReference type="InterPro" id="IPR044810">
    <property type="entry name" value="WRKY_plant"/>
</dbReference>
<proteinExistence type="predicted"/>
<evidence type="ECO:0000313" key="10">
    <source>
        <dbReference type="EMBL" id="RDX73998.1"/>
    </source>
</evidence>
<keyword evidence="3" id="KW-0238">DNA-binding</keyword>
<accession>A0A371F6S7</accession>
<dbReference type="FunFam" id="2.20.25.80:FF:000002">
    <property type="entry name" value="probable WRKY transcription factor 31"/>
    <property type="match status" value="1"/>
</dbReference>
<keyword evidence="4" id="KW-0804">Transcription</keyword>
<feature type="region of interest" description="Disordered" evidence="7">
    <location>
        <begin position="29"/>
        <end position="50"/>
    </location>
</feature>
<evidence type="ECO:0000313" key="11">
    <source>
        <dbReference type="Proteomes" id="UP000257109"/>
    </source>
</evidence>
<dbReference type="Gene3D" id="3.10.580.10">
    <property type="entry name" value="CBS-domain"/>
    <property type="match status" value="2"/>
</dbReference>